<dbReference type="Pfam" id="PF00932">
    <property type="entry name" value="LTD"/>
    <property type="match status" value="1"/>
</dbReference>
<reference evidence="2 3" key="1">
    <citation type="submission" date="2018-05" db="EMBL/GenBank/DDBJ databases">
        <title>Genomic Encyclopedia of Type Strains, Phase IV (KMG-IV): sequencing the most valuable type-strain genomes for metagenomic binning, comparative biology and taxonomic classification.</title>
        <authorList>
            <person name="Goeker M."/>
        </authorList>
    </citation>
    <scope>NUCLEOTIDE SEQUENCE [LARGE SCALE GENOMIC DNA]</scope>
    <source>
        <strain evidence="2 3">DSM 16097</strain>
    </source>
</reference>
<name>A0A316GKK5_9RHOB</name>
<dbReference type="OrthoDB" id="7795520at2"/>
<evidence type="ECO:0000313" key="2">
    <source>
        <dbReference type="EMBL" id="PWK61095.1"/>
    </source>
</evidence>
<dbReference type="InterPro" id="IPR036415">
    <property type="entry name" value="Lamin_tail_dom_sf"/>
</dbReference>
<dbReference type="InterPro" id="IPR028992">
    <property type="entry name" value="Hedgehog/Intein_dom"/>
</dbReference>
<dbReference type="Gene3D" id="2.60.40.1260">
    <property type="entry name" value="Lamin Tail domain"/>
    <property type="match status" value="1"/>
</dbReference>
<dbReference type="SUPFAM" id="SSF51294">
    <property type="entry name" value="Hedgehog/intein (Hint) domain"/>
    <property type="match status" value="1"/>
</dbReference>
<dbReference type="PROSITE" id="PS51841">
    <property type="entry name" value="LTD"/>
    <property type="match status" value="1"/>
</dbReference>
<keyword evidence="3" id="KW-1185">Reference proteome</keyword>
<dbReference type="SUPFAM" id="SSF74853">
    <property type="entry name" value="Lamin A/C globular tail domain"/>
    <property type="match status" value="1"/>
</dbReference>
<dbReference type="InterPro" id="IPR036844">
    <property type="entry name" value="Hint_dom_sf"/>
</dbReference>
<comment type="caution">
    <text evidence="2">The sequence shown here is derived from an EMBL/GenBank/DDBJ whole genome shotgun (WGS) entry which is preliminary data.</text>
</comment>
<evidence type="ECO:0000259" key="1">
    <source>
        <dbReference type="PROSITE" id="PS51841"/>
    </source>
</evidence>
<dbReference type="AlphaFoldDB" id="A0A316GKK5"/>
<gene>
    <name evidence="2" type="ORF">C7455_103295</name>
</gene>
<proteinExistence type="predicted"/>
<sequence length="382" mass="40443">MPAALSGIVFNELQVVVPGVGAIDANNDGFLRRDDDAIELHNLSSGTVDISGWELWDTQNNTSIASKLATINPGVTMAPGGYFTIVEASGDFNNLDNVGPGMQADRSLLPSNDATFALFNPTSGDFILLRGETAAASETTMVAALEAIHPSATQVGTTEVFPLFSSGGFASVLRETDGSDTWVNGAASLGAANCFAEDTLIATPDGERRVQDLAAGDLVCRAGGGVAPVLWLGRQTIVTRFAGDAARLVRIAAGVLDTHRELRVTQEHGMLIDGVLVNAGAFVGLPGIDLVPLYQTPKRFAVYHVETEAHDVIVANGAASETFIDYTGRRAFDNFAEYLSLYGAERIYPEMKPARITSARLLPEALRTRLGGAAQQDMRQSA</sequence>
<organism evidence="2 3">
    <name type="scientific">Roseicyclus mahoneyensis</name>
    <dbReference type="NCBI Taxonomy" id="164332"/>
    <lineage>
        <taxon>Bacteria</taxon>
        <taxon>Pseudomonadati</taxon>
        <taxon>Pseudomonadota</taxon>
        <taxon>Alphaproteobacteria</taxon>
        <taxon>Rhodobacterales</taxon>
        <taxon>Roseobacteraceae</taxon>
        <taxon>Roseicyclus</taxon>
    </lineage>
</organism>
<dbReference type="InterPro" id="IPR001322">
    <property type="entry name" value="Lamin_tail_dom"/>
</dbReference>
<dbReference type="RefSeq" id="WP_109667320.1">
    <property type="nucleotide sequence ID" value="NZ_QGGW01000003.1"/>
</dbReference>
<dbReference type="Pfam" id="PF13403">
    <property type="entry name" value="Hint_2"/>
    <property type="match status" value="1"/>
</dbReference>
<feature type="domain" description="LTD" evidence="1">
    <location>
        <begin position="1"/>
        <end position="143"/>
    </location>
</feature>
<evidence type="ECO:0000313" key="3">
    <source>
        <dbReference type="Proteomes" id="UP000245708"/>
    </source>
</evidence>
<accession>A0A316GKK5</accession>
<dbReference type="Proteomes" id="UP000245708">
    <property type="component" value="Unassembled WGS sequence"/>
</dbReference>
<protein>
    <submittedName>
        <fullName evidence="2">Intein</fullName>
    </submittedName>
</protein>
<dbReference type="EMBL" id="QGGW01000003">
    <property type="protein sequence ID" value="PWK61095.1"/>
    <property type="molecule type" value="Genomic_DNA"/>
</dbReference>
<dbReference type="Gene3D" id="2.170.16.10">
    <property type="entry name" value="Hedgehog/Intein (Hint) domain"/>
    <property type="match status" value="1"/>
</dbReference>